<dbReference type="CDD" id="cd02440">
    <property type="entry name" value="AdoMet_MTases"/>
    <property type="match status" value="1"/>
</dbReference>
<dbReference type="Proteomes" id="UP001500967">
    <property type="component" value="Unassembled WGS sequence"/>
</dbReference>
<keyword evidence="1" id="KW-0808">Transferase</keyword>
<keyword evidence="1" id="KW-0489">Methyltransferase</keyword>
<evidence type="ECO:0000313" key="1">
    <source>
        <dbReference type="EMBL" id="GAA0246620.1"/>
    </source>
</evidence>
<dbReference type="Pfam" id="PF04672">
    <property type="entry name" value="Methyltransf_19"/>
    <property type="match status" value="1"/>
</dbReference>
<reference evidence="2" key="1">
    <citation type="journal article" date="2019" name="Int. J. Syst. Evol. Microbiol.">
        <title>The Global Catalogue of Microorganisms (GCM) 10K type strain sequencing project: providing services to taxonomists for standard genome sequencing and annotation.</title>
        <authorList>
            <consortium name="The Broad Institute Genomics Platform"/>
            <consortium name="The Broad Institute Genome Sequencing Center for Infectious Disease"/>
            <person name="Wu L."/>
            <person name="Ma J."/>
        </authorList>
    </citation>
    <scope>NUCLEOTIDE SEQUENCE [LARGE SCALE GENOMIC DNA]</scope>
    <source>
        <strain evidence="2">JCM 10425</strain>
    </source>
</reference>
<sequence>MSRSDRSLSGVDIDSSVVHSARRYNYWLGGTDNFPVDRESGDAIASRFPSVPLAARENRKFLGRAVRYLSGRGVRQFLDIGTGIPSAGPVHEIAPDARVVYVDHDPLVLAHAQKLLTGTTAYLHGDLREPDPILAGARDTLDFTQPIGLMLIAVLHFAKDHDQPLHHVSTLVEALPPGSWLAVTNATLDFAAPADAADARRMLGHEMEWRSAAELGRFFDGLELVEPGIVPVSDWHPDGELRPAPAEVSSYGAVGRKP</sequence>
<name>A0ABP3E1B4_9ACTN</name>
<accession>A0ABP3E1B4</accession>
<dbReference type="InterPro" id="IPR006764">
    <property type="entry name" value="SAM_dep_MeTrfase_SAV2177_type"/>
</dbReference>
<protein>
    <submittedName>
        <fullName evidence="1">SAM-dependent methyltransferase</fullName>
    </submittedName>
</protein>
<dbReference type="Gene3D" id="3.40.50.150">
    <property type="entry name" value="Vaccinia Virus protein VP39"/>
    <property type="match status" value="1"/>
</dbReference>
<organism evidence="1 2">
    <name type="scientific">Cryptosporangium japonicum</name>
    <dbReference type="NCBI Taxonomy" id="80872"/>
    <lineage>
        <taxon>Bacteria</taxon>
        <taxon>Bacillati</taxon>
        <taxon>Actinomycetota</taxon>
        <taxon>Actinomycetes</taxon>
        <taxon>Cryptosporangiales</taxon>
        <taxon>Cryptosporangiaceae</taxon>
        <taxon>Cryptosporangium</taxon>
    </lineage>
</organism>
<evidence type="ECO:0000313" key="2">
    <source>
        <dbReference type="Proteomes" id="UP001500967"/>
    </source>
</evidence>
<keyword evidence="2" id="KW-1185">Reference proteome</keyword>
<dbReference type="PIRSF" id="PIRSF017393">
    <property type="entry name" value="MTase_SAV2177"/>
    <property type="match status" value="1"/>
</dbReference>
<comment type="caution">
    <text evidence="1">The sequence shown here is derived from an EMBL/GenBank/DDBJ whole genome shotgun (WGS) entry which is preliminary data.</text>
</comment>
<dbReference type="GO" id="GO:0008168">
    <property type="term" value="F:methyltransferase activity"/>
    <property type="evidence" value="ECO:0007669"/>
    <property type="project" value="UniProtKB-KW"/>
</dbReference>
<dbReference type="EMBL" id="BAAAGX010000014">
    <property type="protein sequence ID" value="GAA0246620.1"/>
    <property type="molecule type" value="Genomic_DNA"/>
</dbReference>
<dbReference type="GO" id="GO:0032259">
    <property type="term" value="P:methylation"/>
    <property type="evidence" value="ECO:0007669"/>
    <property type="project" value="UniProtKB-KW"/>
</dbReference>
<dbReference type="InterPro" id="IPR029063">
    <property type="entry name" value="SAM-dependent_MTases_sf"/>
</dbReference>
<dbReference type="SUPFAM" id="SSF53335">
    <property type="entry name" value="S-adenosyl-L-methionine-dependent methyltransferases"/>
    <property type="match status" value="1"/>
</dbReference>
<gene>
    <name evidence="1" type="ORF">GCM10009539_34960</name>
</gene>
<proteinExistence type="predicted"/>